<sequence>MYDQRLRRVRTELRTVLHRVRRRLDPQTEVYLRHPLSREDFALCLDELLHGLDSENWPDVLTRNYPVAYIVNLDTVMDRVPRCAGAHASSGTWEEGVGPLDPIRARGFWRRKYRGPIRPETVRILRKSLGILYSTRMELALGQLLDRLEERFDPEWFSWCRDLNKHTEYVLCLETVVDALYDSDAKVPALLLDRIHELARIMKMSDRGQNDLQSF</sequence>
<evidence type="ECO:0000313" key="1">
    <source>
        <dbReference type="EMBL" id="AZZ56628.1"/>
    </source>
</evidence>
<dbReference type="AlphaFoldDB" id="A0AAD1AEB1"/>
<dbReference type="EMBL" id="CP028130">
    <property type="protein sequence ID" value="AZZ56628.1"/>
    <property type="molecule type" value="Genomic_DNA"/>
</dbReference>
<accession>A0AAD1AEB1</accession>
<organism evidence="1 2">
    <name type="scientific">Rathayibacter iranicus</name>
    <dbReference type="NCBI Taxonomy" id="59737"/>
    <lineage>
        <taxon>Bacteria</taxon>
        <taxon>Bacillati</taxon>
        <taxon>Actinomycetota</taxon>
        <taxon>Actinomycetes</taxon>
        <taxon>Micrococcales</taxon>
        <taxon>Microbacteriaceae</taxon>
        <taxon>Rathayibacter</taxon>
    </lineage>
</organism>
<proteinExistence type="predicted"/>
<gene>
    <name evidence="1" type="ORF">C7V51_12650</name>
</gene>
<dbReference type="Proteomes" id="UP000283946">
    <property type="component" value="Chromosome"/>
</dbReference>
<dbReference type="RefSeq" id="WP_104265827.1">
    <property type="nucleotide sequence ID" value="NZ_CP028130.1"/>
</dbReference>
<dbReference type="KEGG" id="ria:C7V51_12650"/>
<evidence type="ECO:0000313" key="2">
    <source>
        <dbReference type="Proteomes" id="UP000283946"/>
    </source>
</evidence>
<reference evidence="1 2" key="1">
    <citation type="submission" date="2018-03" db="EMBL/GenBank/DDBJ databases">
        <title>Bacteriophage NCPPB3778 and a type I-E CRISPR drive the evolution of the US Biological Select Agent, Rathayibacter toxicus.</title>
        <authorList>
            <person name="Davis E.W.II."/>
            <person name="Tabima J.F."/>
            <person name="Weisberg A.J."/>
            <person name="Dantas Lopes L."/>
            <person name="Wiseman M.S."/>
            <person name="Wiseman M.S."/>
            <person name="Pupko T."/>
            <person name="Belcher M.S."/>
            <person name="Sechler A.J."/>
            <person name="Tancos M.A."/>
            <person name="Schroeder B.K."/>
            <person name="Murray T.D."/>
            <person name="Luster D.G."/>
            <person name="Schneider W.L."/>
            <person name="Rogers E."/>
            <person name="Andreote F.D."/>
            <person name="Grunwald N.J."/>
            <person name="Putnam M.L."/>
            <person name="Chang J.H."/>
        </authorList>
    </citation>
    <scope>NUCLEOTIDE SEQUENCE [LARGE SCALE GENOMIC DNA]</scope>
    <source>
        <strain evidence="1 2">NCCPB 2253</strain>
    </source>
</reference>
<protein>
    <submittedName>
        <fullName evidence="1">Uncharacterized protein</fullName>
    </submittedName>
</protein>
<name>A0AAD1AEB1_9MICO</name>